<proteinExistence type="predicted"/>
<dbReference type="EMBL" id="BSDZ01000094">
    <property type="protein sequence ID" value="GLI70353.1"/>
    <property type="molecule type" value="Genomic_DNA"/>
</dbReference>
<feature type="non-terminal residue" evidence="2">
    <location>
        <position position="1"/>
    </location>
</feature>
<dbReference type="Pfam" id="PF12499">
    <property type="entry name" value="DUF3707"/>
    <property type="match status" value="1"/>
</dbReference>
<reference evidence="2 3" key="1">
    <citation type="journal article" date="2023" name="IScience">
        <title>Expanded male sex-determining region conserved during the evolution of homothallism in the green alga Volvox.</title>
        <authorList>
            <person name="Yamamoto K."/>
            <person name="Matsuzaki R."/>
            <person name="Mahakham W."/>
            <person name="Heman W."/>
            <person name="Sekimoto H."/>
            <person name="Kawachi M."/>
            <person name="Minakuchi Y."/>
            <person name="Toyoda A."/>
            <person name="Nozaki H."/>
        </authorList>
    </citation>
    <scope>NUCLEOTIDE SEQUENCE [LARGE SCALE GENOMIC DNA]</scope>
    <source>
        <strain evidence="2 3">NIES-4468</strain>
    </source>
</reference>
<evidence type="ECO:0000259" key="1">
    <source>
        <dbReference type="Pfam" id="PF12499"/>
    </source>
</evidence>
<accession>A0ABQ5SK26</accession>
<sequence length="326" mass="36003">PLPRPDDACTQCIKIRFEVTNPLSDFKVSNQTCNLILQHLAIKFNSIVQHFNLSKTITTTTISSTSSTTTTSANFSVDPENCYPTSINICGEFGNWTSVDSTTRALLSDQFYFVTDNLIGQLIGYLCRGTMGLSIYSVSLPENCFDVEVSRTCRPPALPPPPCKCNQTIGIMPYYTLPTVRTESGRKNGATLYCFSIAKVQPFDPRASSCGSSDLLDKIEIYANDTLRRKINGIRLTPNNNNGNGTSRWIYPNWGAVGTNWLKITPLRWDSSQATGGQFCLELTIPLDTFCARDGTCSVSLFNEDRDCCPVYPAALPYVPVFDLSP</sequence>
<protein>
    <recommendedName>
        <fullName evidence="1">Pherophorin domain-containing protein</fullName>
    </recommendedName>
</protein>
<keyword evidence="3" id="KW-1185">Reference proteome</keyword>
<gene>
    <name evidence="2" type="ORF">VaNZ11_015115</name>
</gene>
<evidence type="ECO:0000313" key="3">
    <source>
        <dbReference type="Proteomes" id="UP001165090"/>
    </source>
</evidence>
<evidence type="ECO:0000313" key="2">
    <source>
        <dbReference type="EMBL" id="GLI70353.1"/>
    </source>
</evidence>
<feature type="domain" description="Pherophorin" evidence="1">
    <location>
        <begin position="161"/>
        <end position="310"/>
    </location>
</feature>
<comment type="caution">
    <text evidence="2">The sequence shown here is derived from an EMBL/GenBank/DDBJ whole genome shotgun (WGS) entry which is preliminary data.</text>
</comment>
<dbReference type="InterPro" id="IPR024616">
    <property type="entry name" value="Pherophorin"/>
</dbReference>
<name>A0ABQ5SK26_9CHLO</name>
<organism evidence="2 3">
    <name type="scientific">Volvox africanus</name>
    <dbReference type="NCBI Taxonomy" id="51714"/>
    <lineage>
        <taxon>Eukaryota</taxon>
        <taxon>Viridiplantae</taxon>
        <taxon>Chlorophyta</taxon>
        <taxon>core chlorophytes</taxon>
        <taxon>Chlorophyceae</taxon>
        <taxon>CS clade</taxon>
        <taxon>Chlamydomonadales</taxon>
        <taxon>Volvocaceae</taxon>
        <taxon>Volvox</taxon>
    </lineage>
</organism>
<dbReference type="Proteomes" id="UP001165090">
    <property type="component" value="Unassembled WGS sequence"/>
</dbReference>